<evidence type="ECO:0000256" key="1">
    <source>
        <dbReference type="ARBA" id="ARBA00006484"/>
    </source>
</evidence>
<accession>A0A4R0H0K2</accession>
<dbReference type="Proteomes" id="UP000292346">
    <property type="component" value="Unassembled WGS sequence"/>
</dbReference>
<dbReference type="PANTHER" id="PTHR42760">
    <property type="entry name" value="SHORT-CHAIN DEHYDROGENASES/REDUCTASES FAMILY MEMBER"/>
    <property type="match status" value="1"/>
</dbReference>
<protein>
    <submittedName>
        <fullName evidence="3">SDR family oxidoreductase</fullName>
    </submittedName>
</protein>
<dbReference type="Pfam" id="PF13561">
    <property type="entry name" value="adh_short_C2"/>
    <property type="match status" value="1"/>
</dbReference>
<dbReference type="InterPro" id="IPR036291">
    <property type="entry name" value="NAD(P)-bd_dom_sf"/>
</dbReference>
<organism evidence="3 4">
    <name type="scientific">Kribbella soli</name>
    <dbReference type="NCBI Taxonomy" id="1124743"/>
    <lineage>
        <taxon>Bacteria</taxon>
        <taxon>Bacillati</taxon>
        <taxon>Actinomycetota</taxon>
        <taxon>Actinomycetes</taxon>
        <taxon>Propionibacteriales</taxon>
        <taxon>Kribbellaceae</taxon>
        <taxon>Kribbella</taxon>
    </lineage>
</organism>
<evidence type="ECO:0000313" key="3">
    <source>
        <dbReference type="EMBL" id="TCC03957.1"/>
    </source>
</evidence>
<keyword evidence="2" id="KW-0560">Oxidoreductase</keyword>
<comment type="similarity">
    <text evidence="1">Belongs to the short-chain dehydrogenases/reductases (SDR) family.</text>
</comment>
<sequence>MTADRAAVVTGARTAVVTGAASPHGIGRATALLLASQGWNIGILDIDGPGSEAVASEITSTYHVKALGVAADVSNEAEVRTAIDELEAALPPLAALANIAGVSSPVPYLELTSDEWHRVINTNLNGVHYVTRRVAESMVRHNYGRIVSISSTSAQRGGGTYSKTPYSVAKAGVIGLTRALARELGPFGITVNAIAPGPIATEIMGGPLTPERRTALTADLLVNRVGEPQDVASAIAFLLSEPSSYITGQTLNVDGGLYMH</sequence>
<dbReference type="FunFam" id="3.40.50.720:FF:000084">
    <property type="entry name" value="Short-chain dehydrogenase reductase"/>
    <property type="match status" value="1"/>
</dbReference>
<dbReference type="PANTHER" id="PTHR42760:SF40">
    <property type="entry name" value="3-OXOACYL-[ACYL-CARRIER-PROTEIN] REDUCTASE, CHLOROPLASTIC"/>
    <property type="match status" value="1"/>
</dbReference>
<dbReference type="EMBL" id="SJJZ01000004">
    <property type="protein sequence ID" value="TCC03957.1"/>
    <property type="molecule type" value="Genomic_DNA"/>
</dbReference>
<dbReference type="OrthoDB" id="7064009at2"/>
<dbReference type="InterPro" id="IPR002347">
    <property type="entry name" value="SDR_fam"/>
</dbReference>
<dbReference type="PROSITE" id="PS00061">
    <property type="entry name" value="ADH_SHORT"/>
    <property type="match status" value="1"/>
</dbReference>
<dbReference type="Gene3D" id="3.40.50.720">
    <property type="entry name" value="NAD(P)-binding Rossmann-like Domain"/>
    <property type="match status" value="1"/>
</dbReference>
<dbReference type="AlphaFoldDB" id="A0A4R0H0K2"/>
<dbReference type="PRINTS" id="PR00080">
    <property type="entry name" value="SDRFAMILY"/>
</dbReference>
<proteinExistence type="inferred from homology"/>
<reference evidence="3 4" key="1">
    <citation type="submission" date="2019-02" db="EMBL/GenBank/DDBJ databases">
        <title>Kribbella capetownensis sp. nov. and Kribbella speibonae sp. nov., isolated from soil.</title>
        <authorList>
            <person name="Curtis S.M."/>
            <person name="Norton I."/>
            <person name="Everest G.J."/>
            <person name="Meyers P.R."/>
        </authorList>
    </citation>
    <scope>NUCLEOTIDE SEQUENCE [LARGE SCALE GENOMIC DNA]</scope>
    <source>
        <strain evidence="3 4">KCTC 29219</strain>
    </source>
</reference>
<evidence type="ECO:0000313" key="4">
    <source>
        <dbReference type="Proteomes" id="UP000292346"/>
    </source>
</evidence>
<dbReference type="GO" id="GO:0030497">
    <property type="term" value="P:fatty acid elongation"/>
    <property type="evidence" value="ECO:0007669"/>
    <property type="project" value="TreeGrafter"/>
</dbReference>
<comment type="caution">
    <text evidence="3">The sequence shown here is derived from an EMBL/GenBank/DDBJ whole genome shotgun (WGS) entry which is preliminary data.</text>
</comment>
<name>A0A4R0H0K2_9ACTN</name>
<keyword evidence="4" id="KW-1185">Reference proteome</keyword>
<dbReference type="SUPFAM" id="SSF51735">
    <property type="entry name" value="NAD(P)-binding Rossmann-fold domains"/>
    <property type="match status" value="1"/>
</dbReference>
<dbReference type="GO" id="GO:0016616">
    <property type="term" value="F:oxidoreductase activity, acting on the CH-OH group of donors, NAD or NADP as acceptor"/>
    <property type="evidence" value="ECO:0007669"/>
    <property type="project" value="TreeGrafter"/>
</dbReference>
<dbReference type="PRINTS" id="PR00081">
    <property type="entry name" value="GDHRDH"/>
</dbReference>
<evidence type="ECO:0000256" key="2">
    <source>
        <dbReference type="ARBA" id="ARBA00023002"/>
    </source>
</evidence>
<gene>
    <name evidence="3" type="ORF">E0H45_33180</name>
</gene>
<dbReference type="RefSeq" id="WP_131344778.1">
    <property type="nucleotide sequence ID" value="NZ_SJJZ01000004.1"/>
</dbReference>
<dbReference type="InterPro" id="IPR020904">
    <property type="entry name" value="Sc_DH/Rdtase_CS"/>
</dbReference>